<feature type="transmembrane region" description="Helical" evidence="1">
    <location>
        <begin position="47"/>
        <end position="66"/>
    </location>
</feature>
<dbReference type="STRING" id="460265.Mnod_3512"/>
<dbReference type="AlphaFoldDB" id="B8INQ6"/>
<name>B8INQ6_METNO</name>
<evidence type="ECO:0000313" key="3">
    <source>
        <dbReference type="Proteomes" id="UP000008207"/>
    </source>
</evidence>
<dbReference type="Proteomes" id="UP000008207">
    <property type="component" value="Chromosome"/>
</dbReference>
<gene>
    <name evidence="2" type="ordered locus">Mnod_3512</name>
</gene>
<feature type="transmembrane region" description="Helical" evidence="1">
    <location>
        <begin position="20"/>
        <end position="41"/>
    </location>
</feature>
<keyword evidence="3" id="KW-1185">Reference proteome</keyword>
<dbReference type="EMBL" id="CP001349">
    <property type="protein sequence ID" value="ACL58422.1"/>
    <property type="molecule type" value="Genomic_DNA"/>
</dbReference>
<sequence length="88" mass="9437">MSSTARVREAGISPGRGWWFIAPGVLLLALGIAGLSTTVAFTIASTLWYGVLLLAAGIAEIAEAMAKPKKSKLGRSRTVRAVPLLWWW</sequence>
<keyword evidence="1" id="KW-1133">Transmembrane helix</keyword>
<protein>
    <submittedName>
        <fullName evidence="2">Uncharacterized protein</fullName>
    </submittedName>
</protein>
<dbReference type="HOGENOM" id="CLU_2465495_0_0_5"/>
<dbReference type="Pfam" id="PF03729">
    <property type="entry name" value="DUF308"/>
    <property type="match status" value="1"/>
</dbReference>
<keyword evidence="1" id="KW-0472">Membrane</keyword>
<reference evidence="2 3" key="1">
    <citation type="submission" date="2009-01" db="EMBL/GenBank/DDBJ databases">
        <title>Complete sequence of chromosome of Methylobacterium nodulans ORS 2060.</title>
        <authorList>
            <consortium name="US DOE Joint Genome Institute"/>
            <person name="Lucas S."/>
            <person name="Copeland A."/>
            <person name="Lapidus A."/>
            <person name="Glavina del Rio T."/>
            <person name="Dalin E."/>
            <person name="Tice H."/>
            <person name="Bruce D."/>
            <person name="Goodwin L."/>
            <person name="Pitluck S."/>
            <person name="Sims D."/>
            <person name="Brettin T."/>
            <person name="Detter J.C."/>
            <person name="Han C."/>
            <person name="Larimer F."/>
            <person name="Land M."/>
            <person name="Hauser L."/>
            <person name="Kyrpides N."/>
            <person name="Ivanova N."/>
            <person name="Marx C.J."/>
            <person name="Richardson P."/>
        </authorList>
    </citation>
    <scope>NUCLEOTIDE SEQUENCE [LARGE SCALE GENOMIC DNA]</scope>
    <source>
        <strain evidence="3">LMG 21967 / CNCM I-2342 / ORS 2060</strain>
    </source>
</reference>
<proteinExistence type="predicted"/>
<evidence type="ECO:0000313" key="2">
    <source>
        <dbReference type="EMBL" id="ACL58422.1"/>
    </source>
</evidence>
<dbReference type="KEGG" id="mno:Mnod_3512"/>
<accession>B8INQ6</accession>
<keyword evidence="1" id="KW-0812">Transmembrane</keyword>
<dbReference type="InterPro" id="IPR005325">
    <property type="entry name" value="DUF308_memb"/>
</dbReference>
<organism evidence="2 3">
    <name type="scientific">Methylobacterium nodulans (strain LMG 21967 / CNCM I-2342 / ORS 2060)</name>
    <dbReference type="NCBI Taxonomy" id="460265"/>
    <lineage>
        <taxon>Bacteria</taxon>
        <taxon>Pseudomonadati</taxon>
        <taxon>Pseudomonadota</taxon>
        <taxon>Alphaproteobacteria</taxon>
        <taxon>Hyphomicrobiales</taxon>
        <taxon>Methylobacteriaceae</taxon>
        <taxon>Methylobacterium</taxon>
    </lineage>
</organism>
<evidence type="ECO:0000256" key="1">
    <source>
        <dbReference type="SAM" id="Phobius"/>
    </source>
</evidence>
<dbReference type="RefSeq" id="WP_015930082.1">
    <property type="nucleotide sequence ID" value="NC_011894.1"/>
</dbReference>